<dbReference type="EC" id="3.6.1.31" evidence="13"/>
<keyword evidence="8 13" id="KW-0547">Nucleotide-binding</keyword>
<dbReference type="Gene3D" id="3.10.20.810">
    <property type="entry name" value="Phosphoribosyl-AMP cyclohydrolase"/>
    <property type="match status" value="1"/>
</dbReference>
<dbReference type="GO" id="GO:0000105">
    <property type="term" value="P:L-histidine biosynthetic process"/>
    <property type="evidence" value="ECO:0007669"/>
    <property type="project" value="UniProtKB-UniRule"/>
</dbReference>
<dbReference type="SUPFAM" id="SSF101386">
    <property type="entry name" value="all-alpha NTP pyrophosphatases"/>
    <property type="match status" value="1"/>
</dbReference>
<dbReference type="EC" id="3.5.4.19" evidence="13"/>
<dbReference type="Gene3D" id="1.10.287.1080">
    <property type="entry name" value="MazG-like"/>
    <property type="match status" value="1"/>
</dbReference>
<dbReference type="AlphaFoldDB" id="G5JK03"/>
<sequence>MTTYDIDFSKGLIPAILQDNQTKQVLMLGYMNEEAFNKTVKDQIVCFYSRSKQRLWVKGETSGHVQHVENIHIDCDRDTILIEVTPHGPTCHTGRQSCFNTTMPFKVQDLEVTVAKSAKSDNQHSYTKYLLTEGIEKITKKFGEEAFEVVIAAMKEDKTELVNEVADELYHLFVLLNALEVDFSAVEKVLANRHRQVNNFKGERQDISQW</sequence>
<comment type="pathway">
    <text evidence="4 13">Amino-acid biosynthesis; L-histidine biosynthesis; L-histidine from 5-phospho-alpha-D-ribose 1-diphosphate: step 2/9.</text>
</comment>
<evidence type="ECO:0000256" key="6">
    <source>
        <dbReference type="ARBA" id="ARBA00008299"/>
    </source>
</evidence>
<dbReference type="Proteomes" id="UP000005413">
    <property type="component" value="Unassembled WGS sequence"/>
</dbReference>
<evidence type="ECO:0000256" key="5">
    <source>
        <dbReference type="ARBA" id="ARBA00007731"/>
    </source>
</evidence>
<dbReference type="PANTHER" id="PTHR42945:SF1">
    <property type="entry name" value="HISTIDINE BIOSYNTHESIS BIFUNCTIONAL PROTEIN HIS7"/>
    <property type="match status" value="1"/>
</dbReference>
<keyword evidence="11 13" id="KW-0368">Histidine biosynthesis</keyword>
<name>G5JK03_9STAP</name>
<dbReference type="EMBL" id="AEUN01000464">
    <property type="protein sequence ID" value="EHJ07493.1"/>
    <property type="molecule type" value="Genomic_DNA"/>
</dbReference>
<comment type="pathway">
    <text evidence="3 13">Amino-acid biosynthesis; L-histidine biosynthesis; L-histidine from 5-phospho-alpha-D-ribose 1-diphosphate: step 3/9.</text>
</comment>
<dbReference type="NCBIfam" id="NF000768">
    <property type="entry name" value="PRK00051.1"/>
    <property type="match status" value="1"/>
</dbReference>
<feature type="domain" description="Phosphoribosyl-AMP cyclohydrolase" evidence="14">
    <location>
        <begin position="27"/>
        <end position="100"/>
    </location>
</feature>
<evidence type="ECO:0000256" key="10">
    <source>
        <dbReference type="ARBA" id="ARBA00022840"/>
    </source>
</evidence>
<dbReference type="InterPro" id="IPR008179">
    <property type="entry name" value="HisE"/>
</dbReference>
<evidence type="ECO:0000256" key="11">
    <source>
        <dbReference type="ARBA" id="ARBA00023102"/>
    </source>
</evidence>
<evidence type="ECO:0000259" key="14">
    <source>
        <dbReference type="Pfam" id="PF01502"/>
    </source>
</evidence>
<evidence type="ECO:0000256" key="4">
    <source>
        <dbReference type="ARBA" id="ARBA00005204"/>
    </source>
</evidence>
<keyword evidence="13" id="KW-0963">Cytoplasm</keyword>
<dbReference type="GO" id="GO:0004636">
    <property type="term" value="F:phosphoribosyl-ATP diphosphatase activity"/>
    <property type="evidence" value="ECO:0007669"/>
    <property type="project" value="UniProtKB-UniRule"/>
</dbReference>
<dbReference type="UniPathway" id="UPA00031">
    <property type="reaction ID" value="UER00007"/>
</dbReference>
<keyword evidence="9 13" id="KW-0378">Hydrolase</keyword>
<dbReference type="NCBIfam" id="NF002747">
    <property type="entry name" value="PRK02759.1"/>
    <property type="match status" value="1"/>
</dbReference>
<comment type="catalytic activity">
    <reaction evidence="2 13">
        <text>1-(5-phospho-beta-D-ribosyl)-ATP + H2O = 1-(5-phospho-beta-D-ribosyl)-5'-AMP + diphosphate + H(+)</text>
        <dbReference type="Rhea" id="RHEA:22828"/>
        <dbReference type="ChEBI" id="CHEBI:15377"/>
        <dbReference type="ChEBI" id="CHEBI:15378"/>
        <dbReference type="ChEBI" id="CHEBI:33019"/>
        <dbReference type="ChEBI" id="CHEBI:59457"/>
        <dbReference type="ChEBI" id="CHEBI:73183"/>
        <dbReference type="EC" id="3.6.1.31"/>
    </reaction>
</comment>
<evidence type="ECO:0000313" key="16">
    <source>
        <dbReference type="Proteomes" id="UP000005413"/>
    </source>
</evidence>
<evidence type="ECO:0000256" key="13">
    <source>
        <dbReference type="HAMAP-Rule" id="MF_01019"/>
    </source>
</evidence>
<dbReference type="InterPro" id="IPR021130">
    <property type="entry name" value="PRib-ATP_PPHydrolase-like"/>
</dbReference>
<evidence type="ECO:0000313" key="15">
    <source>
        <dbReference type="EMBL" id="EHJ07493.1"/>
    </source>
</evidence>
<dbReference type="Pfam" id="PF01503">
    <property type="entry name" value="PRA-PH"/>
    <property type="match status" value="1"/>
</dbReference>
<comment type="similarity">
    <text evidence="5 13">In the C-terminal section; belongs to the PRA-PH family.</text>
</comment>
<dbReference type="GO" id="GO:0005737">
    <property type="term" value="C:cytoplasm"/>
    <property type="evidence" value="ECO:0007669"/>
    <property type="project" value="UniProtKB-SubCell"/>
</dbReference>
<dbReference type="InterPro" id="IPR002496">
    <property type="entry name" value="PRib_AMP_CycHydrolase_dom"/>
</dbReference>
<dbReference type="PATRIC" id="fig|911238.3.peg.1582"/>
<evidence type="ECO:0000256" key="3">
    <source>
        <dbReference type="ARBA" id="ARBA00005169"/>
    </source>
</evidence>
<accession>G5JK03</accession>
<evidence type="ECO:0000256" key="9">
    <source>
        <dbReference type="ARBA" id="ARBA00022801"/>
    </source>
</evidence>
<keyword evidence="12 13" id="KW-0511">Multifunctional enzyme</keyword>
<evidence type="ECO:0000256" key="12">
    <source>
        <dbReference type="ARBA" id="ARBA00023268"/>
    </source>
</evidence>
<dbReference type="InterPro" id="IPR038019">
    <property type="entry name" value="PRib_AMP_CycHydrolase_sf"/>
</dbReference>
<dbReference type="GO" id="GO:0005524">
    <property type="term" value="F:ATP binding"/>
    <property type="evidence" value="ECO:0007669"/>
    <property type="project" value="UniProtKB-KW"/>
</dbReference>
<dbReference type="FunFam" id="3.10.20.810:FF:000001">
    <property type="entry name" value="Histidine biosynthesis bifunctional protein HisIE"/>
    <property type="match status" value="1"/>
</dbReference>
<feature type="region of interest" description="Phosphoribosyl-AMP cyclohydrolase" evidence="13">
    <location>
        <begin position="1"/>
        <end position="106"/>
    </location>
</feature>
<comment type="similarity">
    <text evidence="6 13">In the N-terminal section; belongs to the PRA-CH family.</text>
</comment>
<keyword evidence="10 13" id="KW-0067">ATP-binding</keyword>
<organism evidence="15 16">
    <name type="scientific">Staphylococcus simiae CCM 7213 = CCUG 51256</name>
    <dbReference type="NCBI Taxonomy" id="911238"/>
    <lineage>
        <taxon>Bacteria</taxon>
        <taxon>Bacillati</taxon>
        <taxon>Bacillota</taxon>
        <taxon>Bacilli</taxon>
        <taxon>Bacillales</taxon>
        <taxon>Staphylococcaceae</taxon>
        <taxon>Staphylococcus</taxon>
    </lineage>
</organism>
<dbReference type="SUPFAM" id="SSF141734">
    <property type="entry name" value="HisI-like"/>
    <property type="match status" value="1"/>
</dbReference>
<keyword evidence="16" id="KW-1185">Reference proteome</keyword>
<dbReference type="HAMAP" id="MF_01019">
    <property type="entry name" value="HisIE"/>
    <property type="match status" value="1"/>
</dbReference>
<evidence type="ECO:0000256" key="1">
    <source>
        <dbReference type="ARBA" id="ARBA00000024"/>
    </source>
</evidence>
<dbReference type="NCBIfam" id="TIGR03188">
    <property type="entry name" value="histidine_hisI"/>
    <property type="match status" value="1"/>
</dbReference>
<feature type="region of interest" description="Phosphoribosyl-ATP pyrophosphohydrolase" evidence="13">
    <location>
        <begin position="107"/>
        <end position="210"/>
    </location>
</feature>
<dbReference type="Pfam" id="PF01502">
    <property type="entry name" value="PRA-CH"/>
    <property type="match status" value="1"/>
</dbReference>
<dbReference type="PANTHER" id="PTHR42945">
    <property type="entry name" value="HISTIDINE BIOSYNTHESIS BIFUNCTIONAL PROTEIN"/>
    <property type="match status" value="1"/>
</dbReference>
<dbReference type="CDD" id="cd11534">
    <property type="entry name" value="NTP-PPase_HisIE_like"/>
    <property type="match status" value="1"/>
</dbReference>
<proteinExistence type="inferred from homology"/>
<keyword evidence="7 13" id="KW-0028">Amino-acid biosynthesis</keyword>
<comment type="subcellular location">
    <subcellularLocation>
        <location evidence="13">Cytoplasm</location>
    </subcellularLocation>
</comment>
<dbReference type="OrthoDB" id="9795769at2"/>
<dbReference type="InterPro" id="IPR023019">
    <property type="entry name" value="His_synth_HisIE"/>
</dbReference>
<protein>
    <recommendedName>
        <fullName evidence="13">Histidine biosynthesis bifunctional protein HisIE</fullName>
    </recommendedName>
    <domain>
        <recommendedName>
            <fullName evidence="13">Phosphoribosyl-AMP cyclohydrolase</fullName>
            <shortName evidence="13">PRA-CH</shortName>
            <ecNumber evidence="13">3.5.4.19</ecNumber>
        </recommendedName>
    </domain>
    <domain>
        <recommendedName>
            <fullName evidence="13">Phosphoribosyl-ATP pyrophosphatase</fullName>
            <shortName evidence="13">PRA-PH</shortName>
            <ecNumber evidence="13">3.6.1.31</ecNumber>
        </recommendedName>
    </domain>
</protein>
<evidence type="ECO:0000256" key="7">
    <source>
        <dbReference type="ARBA" id="ARBA00022605"/>
    </source>
</evidence>
<gene>
    <name evidence="13" type="primary">hisI</name>
    <name evidence="13" type="synonym">hisIE</name>
    <name evidence="15" type="ORF">SS7213T_09072</name>
</gene>
<reference evidence="15 16" key="1">
    <citation type="journal article" date="2012" name="BMC Genomics">
        <title>Comparative genomic analysis of the genus Staphylococcus including Staphylococcus aureus and its newly described sister species Staphylococcus simiae.</title>
        <authorList>
            <person name="Suzuki H."/>
            <person name="Lefebure T."/>
            <person name="Pavinski Bitar P."/>
            <person name="Stanhope M.J."/>
        </authorList>
    </citation>
    <scope>NUCLEOTIDE SEQUENCE [LARGE SCALE GENOMIC DNA]</scope>
    <source>
        <strain evidence="15 16">CCM 7213</strain>
    </source>
</reference>
<evidence type="ECO:0000256" key="2">
    <source>
        <dbReference type="ARBA" id="ARBA00001460"/>
    </source>
</evidence>
<dbReference type="GO" id="GO:0004635">
    <property type="term" value="F:phosphoribosyl-AMP cyclohydrolase activity"/>
    <property type="evidence" value="ECO:0007669"/>
    <property type="project" value="UniProtKB-UniRule"/>
</dbReference>
<evidence type="ECO:0000256" key="8">
    <source>
        <dbReference type="ARBA" id="ARBA00022741"/>
    </source>
</evidence>
<comment type="caution">
    <text evidence="15">The sequence shown here is derived from an EMBL/GenBank/DDBJ whole genome shotgun (WGS) entry which is preliminary data.</text>
</comment>
<comment type="catalytic activity">
    <reaction evidence="1 13">
        <text>1-(5-phospho-beta-D-ribosyl)-5'-AMP + H2O = 1-(5-phospho-beta-D-ribosyl)-5-[(5-phospho-beta-D-ribosylamino)methylideneamino]imidazole-4-carboxamide</text>
        <dbReference type="Rhea" id="RHEA:20049"/>
        <dbReference type="ChEBI" id="CHEBI:15377"/>
        <dbReference type="ChEBI" id="CHEBI:58435"/>
        <dbReference type="ChEBI" id="CHEBI:59457"/>
        <dbReference type="EC" id="3.5.4.19"/>
    </reaction>
</comment>